<comment type="caution">
    <text evidence="1">The sequence shown here is derived from an EMBL/GenBank/DDBJ whole genome shotgun (WGS) entry which is preliminary data.</text>
</comment>
<accession>X8AGP0</accession>
<gene>
    <name evidence="1" type="ORF">I553_4543</name>
</gene>
<organism evidence="1">
    <name type="scientific">Mycobacterium xenopi 4042</name>
    <dbReference type="NCBI Taxonomy" id="1299334"/>
    <lineage>
        <taxon>Bacteria</taxon>
        <taxon>Bacillati</taxon>
        <taxon>Actinomycetota</taxon>
        <taxon>Actinomycetes</taxon>
        <taxon>Mycobacteriales</taxon>
        <taxon>Mycobacteriaceae</taxon>
        <taxon>Mycobacterium</taxon>
    </lineage>
</organism>
<proteinExistence type="predicted"/>
<dbReference type="AlphaFoldDB" id="X8AGP0"/>
<evidence type="ECO:0000313" key="1">
    <source>
        <dbReference type="EMBL" id="EUA30286.1"/>
    </source>
</evidence>
<name>X8AGP0_MYCXE</name>
<protein>
    <submittedName>
        <fullName evidence="1">Uncharacterized protein</fullName>
    </submittedName>
</protein>
<dbReference type="EMBL" id="JAOB01000060">
    <property type="protein sequence ID" value="EUA30286.1"/>
    <property type="molecule type" value="Genomic_DNA"/>
</dbReference>
<reference evidence="1" key="1">
    <citation type="submission" date="2014-01" db="EMBL/GenBank/DDBJ databases">
        <authorList>
            <person name="Brown-Elliot B."/>
            <person name="Wallace R."/>
            <person name="Lenaerts A."/>
            <person name="Ordway D."/>
            <person name="DeGroote M.A."/>
            <person name="Parker T."/>
            <person name="Sizemore C."/>
            <person name="Tallon L.J."/>
            <person name="Sadzewicz L.K."/>
            <person name="Sengamalay N."/>
            <person name="Fraser C.M."/>
            <person name="Hine E."/>
            <person name="Shefchek K.A."/>
            <person name="Das S.P."/>
            <person name="Tettelin H."/>
        </authorList>
    </citation>
    <scope>NUCLEOTIDE SEQUENCE [LARGE SCALE GENOMIC DNA]</scope>
    <source>
        <strain evidence="1">4042</strain>
    </source>
</reference>
<sequence>MNYLEDLSVSWFHRPPSYSNPDAAASDSLARSLWRIDSDCQQGRNCGLTCDAGTEKRYFSTEYEVSTSASRQIAYQ</sequence>